<feature type="compositionally biased region" description="Polar residues" evidence="1">
    <location>
        <begin position="210"/>
        <end position="235"/>
    </location>
</feature>
<proteinExistence type="predicted"/>
<feature type="compositionally biased region" description="Basic and acidic residues" evidence="1">
    <location>
        <begin position="50"/>
        <end position="60"/>
    </location>
</feature>
<dbReference type="AlphaFoldDB" id="A0AA36C780"/>
<feature type="compositionally biased region" description="Polar residues" evidence="1">
    <location>
        <begin position="269"/>
        <end position="281"/>
    </location>
</feature>
<evidence type="ECO:0000313" key="3">
    <source>
        <dbReference type="Proteomes" id="UP001177023"/>
    </source>
</evidence>
<feature type="region of interest" description="Disordered" evidence="1">
    <location>
        <begin position="50"/>
        <end position="71"/>
    </location>
</feature>
<protein>
    <submittedName>
        <fullName evidence="2">Uncharacterized protein</fullName>
    </submittedName>
</protein>
<keyword evidence="3" id="KW-1185">Reference proteome</keyword>
<name>A0AA36C780_9BILA</name>
<evidence type="ECO:0000313" key="2">
    <source>
        <dbReference type="EMBL" id="CAJ0561631.1"/>
    </source>
</evidence>
<feature type="non-terminal residue" evidence="2">
    <location>
        <position position="425"/>
    </location>
</feature>
<comment type="caution">
    <text evidence="2">The sequence shown here is derived from an EMBL/GenBank/DDBJ whole genome shotgun (WGS) entry which is preliminary data.</text>
</comment>
<dbReference type="Proteomes" id="UP001177023">
    <property type="component" value="Unassembled WGS sequence"/>
</dbReference>
<dbReference type="EMBL" id="CATQJA010000574">
    <property type="protein sequence ID" value="CAJ0561631.1"/>
    <property type="molecule type" value="Genomic_DNA"/>
</dbReference>
<feature type="compositionally biased region" description="Polar residues" evidence="1">
    <location>
        <begin position="289"/>
        <end position="302"/>
    </location>
</feature>
<accession>A0AA36C780</accession>
<feature type="region of interest" description="Disordered" evidence="1">
    <location>
        <begin position="147"/>
        <end position="243"/>
    </location>
</feature>
<feature type="compositionally biased region" description="Basic and acidic residues" evidence="1">
    <location>
        <begin position="304"/>
        <end position="324"/>
    </location>
</feature>
<feature type="region of interest" description="Disordered" evidence="1">
    <location>
        <begin position="257"/>
        <end position="371"/>
    </location>
</feature>
<gene>
    <name evidence="2" type="ORF">MSPICULIGERA_LOCUS1886</name>
</gene>
<reference evidence="2" key="1">
    <citation type="submission" date="2023-06" db="EMBL/GenBank/DDBJ databases">
        <authorList>
            <person name="Delattre M."/>
        </authorList>
    </citation>
    <scope>NUCLEOTIDE SEQUENCE</scope>
    <source>
        <strain evidence="2">AF72</strain>
    </source>
</reference>
<feature type="compositionally biased region" description="Low complexity" evidence="1">
    <location>
        <begin position="334"/>
        <end position="355"/>
    </location>
</feature>
<organism evidence="2 3">
    <name type="scientific">Mesorhabditis spiculigera</name>
    <dbReference type="NCBI Taxonomy" id="96644"/>
    <lineage>
        <taxon>Eukaryota</taxon>
        <taxon>Metazoa</taxon>
        <taxon>Ecdysozoa</taxon>
        <taxon>Nematoda</taxon>
        <taxon>Chromadorea</taxon>
        <taxon>Rhabditida</taxon>
        <taxon>Rhabditina</taxon>
        <taxon>Rhabditomorpha</taxon>
        <taxon>Rhabditoidea</taxon>
        <taxon>Rhabditidae</taxon>
        <taxon>Mesorhabditinae</taxon>
        <taxon>Mesorhabditis</taxon>
    </lineage>
</organism>
<sequence length="425" mass="47259">MAVRLGRDCTDKVIINGVDLVNQDELSNNQLRELNRYIEENAHLLKIMDRPPEEPRDRFTKSPTPSRYGTIRNRIGYPVDVEDGYQTLSQKFGLPNRDKEVDYERTETYHRAPKLDFDMDQWNRTYGKQSDLNLSIENLHVGAPPGGWEALSSGRPSPYSTLDRKGSIRRSVGPSEKRVTIDPNYRASSVDRPSAGAAQSYGLGGDHAQSRQVHSAYTTQSLNRNGQNNFNTSATPFDPNRVAREGITGRDASAYSSVVSGLNEPPVTRTASSYRTSTQGSGALPPRPTSRTSTIDNRSSGAYDQRHSGAYEQRHSGTYDRVHEPSPGYNTMRSTTSHTSGPTTGYGSGYSTTKTIHTTAPSKPREAIDPDQIFNPRNESNIFTGMHYEKGPKDVTTISSTVHLTPGEDPQKRIDEIYRSMQSLH</sequence>
<evidence type="ECO:0000256" key="1">
    <source>
        <dbReference type="SAM" id="MobiDB-lite"/>
    </source>
</evidence>